<dbReference type="InterPro" id="IPR027954">
    <property type="entry name" value="Transcobalamin-like_C"/>
</dbReference>
<feature type="domain" description="Transcobalamin-like C-terminal" evidence="1">
    <location>
        <begin position="65"/>
        <end position="133"/>
    </location>
</feature>
<organism evidence="2 3">
    <name type="scientific">Stieleria neptunia</name>
    <dbReference type="NCBI Taxonomy" id="2527979"/>
    <lineage>
        <taxon>Bacteria</taxon>
        <taxon>Pseudomonadati</taxon>
        <taxon>Planctomycetota</taxon>
        <taxon>Planctomycetia</taxon>
        <taxon>Pirellulales</taxon>
        <taxon>Pirellulaceae</taxon>
        <taxon>Stieleria</taxon>
    </lineage>
</organism>
<dbReference type="Proteomes" id="UP000319004">
    <property type="component" value="Chromosome"/>
</dbReference>
<sequence>MSEFVFVRSCFMSSICLLIGLIAIGCGQTPPPPAADAAVGEVTLEIQPDDSISETIQVPDVADGTTLEAVMRMVEQVPVSVSGSGSTAFVDSIGEVKTDAGQGWTFKVDGAFANQGIGQTVLHPPTTVTWSYGAFEN</sequence>
<dbReference type="OrthoDB" id="278441at2"/>
<dbReference type="AlphaFoldDB" id="A0A518HZX2"/>
<evidence type="ECO:0000313" key="3">
    <source>
        <dbReference type="Proteomes" id="UP000319004"/>
    </source>
</evidence>
<evidence type="ECO:0000259" key="1">
    <source>
        <dbReference type="Pfam" id="PF14478"/>
    </source>
</evidence>
<name>A0A518HZX2_9BACT</name>
<proteinExistence type="predicted"/>
<dbReference type="Pfam" id="PF14478">
    <property type="entry name" value="DUF4430"/>
    <property type="match status" value="1"/>
</dbReference>
<dbReference type="KEGG" id="snep:Enr13x_62160"/>
<gene>
    <name evidence="2" type="ORF">Enr13x_62160</name>
</gene>
<reference evidence="2 3" key="1">
    <citation type="submission" date="2019-03" db="EMBL/GenBank/DDBJ databases">
        <title>Deep-cultivation of Planctomycetes and their phenomic and genomic characterization uncovers novel biology.</title>
        <authorList>
            <person name="Wiegand S."/>
            <person name="Jogler M."/>
            <person name="Boedeker C."/>
            <person name="Pinto D."/>
            <person name="Vollmers J."/>
            <person name="Rivas-Marin E."/>
            <person name="Kohn T."/>
            <person name="Peeters S.H."/>
            <person name="Heuer A."/>
            <person name="Rast P."/>
            <person name="Oberbeckmann S."/>
            <person name="Bunk B."/>
            <person name="Jeske O."/>
            <person name="Meyerdierks A."/>
            <person name="Storesund J.E."/>
            <person name="Kallscheuer N."/>
            <person name="Luecker S."/>
            <person name="Lage O.M."/>
            <person name="Pohl T."/>
            <person name="Merkel B.J."/>
            <person name="Hornburger P."/>
            <person name="Mueller R.-W."/>
            <person name="Bruemmer F."/>
            <person name="Labrenz M."/>
            <person name="Spormann A.M."/>
            <person name="Op den Camp H."/>
            <person name="Overmann J."/>
            <person name="Amann R."/>
            <person name="Jetten M.S.M."/>
            <person name="Mascher T."/>
            <person name="Medema M.H."/>
            <person name="Devos D.P."/>
            <person name="Kaster A.-K."/>
            <person name="Ovreas L."/>
            <person name="Rohde M."/>
            <person name="Galperin M.Y."/>
            <person name="Jogler C."/>
        </authorList>
    </citation>
    <scope>NUCLEOTIDE SEQUENCE [LARGE SCALE GENOMIC DNA]</scope>
    <source>
        <strain evidence="2 3">Enr13</strain>
    </source>
</reference>
<keyword evidence="3" id="KW-1185">Reference proteome</keyword>
<dbReference type="Gene3D" id="2.170.130.30">
    <property type="match status" value="1"/>
</dbReference>
<dbReference type="EMBL" id="CP037423">
    <property type="protein sequence ID" value="QDV46307.1"/>
    <property type="molecule type" value="Genomic_DNA"/>
</dbReference>
<accession>A0A518HZX2</accession>
<evidence type="ECO:0000313" key="2">
    <source>
        <dbReference type="EMBL" id="QDV46307.1"/>
    </source>
</evidence>
<protein>
    <recommendedName>
        <fullName evidence="1">Transcobalamin-like C-terminal domain-containing protein</fullName>
    </recommendedName>
</protein>